<dbReference type="SMART" id="SM00089">
    <property type="entry name" value="PKD"/>
    <property type="match status" value="1"/>
</dbReference>
<comment type="caution">
    <text evidence="2">The sequence shown here is derived from an EMBL/GenBank/DDBJ whole genome shotgun (WGS) entry which is preliminary data.</text>
</comment>
<proteinExistence type="predicted"/>
<name>A0A645BIJ7_9ZZZZ</name>
<dbReference type="InterPro" id="IPR026444">
    <property type="entry name" value="Secre_tail"/>
</dbReference>
<feature type="domain" description="PKD" evidence="1">
    <location>
        <begin position="57"/>
        <end position="110"/>
    </location>
</feature>
<evidence type="ECO:0000259" key="1">
    <source>
        <dbReference type="PROSITE" id="PS50093"/>
    </source>
</evidence>
<dbReference type="CDD" id="cd00146">
    <property type="entry name" value="PKD"/>
    <property type="match status" value="1"/>
</dbReference>
<dbReference type="EMBL" id="VSSQ01020438">
    <property type="protein sequence ID" value="MPM65289.1"/>
    <property type="molecule type" value="Genomic_DNA"/>
</dbReference>
<sequence>MYPDTGFYNVQLKVVSDFGCSTTVNGGLRVYPVPHSDFSLTPEYGIPALDVQFYNYTSGATSYNWSFGDGAYSPAINPQHTYEIENVYEIALVGTNEFGCTDTAYGNVFVIPSVLDLMLTKLTVTDSAGYLYLKAQFFNNGTRNIRKVALDARVGKNVPIREEWNGLLEPGQYNEYVFTASFLKPDVSNIRLVCLDISTLDSYGQEDTEPQNNASCHSLVEDFFIASVFPNPVSDNVYADISIPDDGDVNISLTGSEGRELIRETIEDAEAGTLRIKMDLRFLAAGVYVLHAEYKDKSDTYRFVKTTE</sequence>
<evidence type="ECO:0000313" key="2">
    <source>
        <dbReference type="EMBL" id="MPM65289.1"/>
    </source>
</evidence>
<reference evidence="2" key="1">
    <citation type="submission" date="2019-08" db="EMBL/GenBank/DDBJ databases">
        <authorList>
            <person name="Kucharzyk K."/>
            <person name="Murdoch R.W."/>
            <person name="Higgins S."/>
            <person name="Loffler F."/>
        </authorList>
    </citation>
    <scope>NUCLEOTIDE SEQUENCE</scope>
</reference>
<dbReference type="NCBIfam" id="TIGR04183">
    <property type="entry name" value="Por_Secre_tail"/>
    <property type="match status" value="1"/>
</dbReference>
<accession>A0A645BIJ7</accession>
<gene>
    <name evidence="2" type="ORF">SDC9_112184</name>
</gene>
<dbReference type="AlphaFoldDB" id="A0A645BIJ7"/>
<dbReference type="InterPro" id="IPR013783">
    <property type="entry name" value="Ig-like_fold"/>
</dbReference>
<dbReference type="InterPro" id="IPR035986">
    <property type="entry name" value="PKD_dom_sf"/>
</dbReference>
<dbReference type="Gene3D" id="2.60.40.10">
    <property type="entry name" value="Immunoglobulins"/>
    <property type="match status" value="1"/>
</dbReference>
<dbReference type="PROSITE" id="PS50093">
    <property type="entry name" value="PKD"/>
    <property type="match status" value="1"/>
</dbReference>
<dbReference type="InterPro" id="IPR000601">
    <property type="entry name" value="PKD_dom"/>
</dbReference>
<protein>
    <recommendedName>
        <fullName evidence="1">PKD domain-containing protein</fullName>
    </recommendedName>
</protein>
<dbReference type="SUPFAM" id="SSF49299">
    <property type="entry name" value="PKD domain"/>
    <property type="match status" value="1"/>
</dbReference>
<dbReference type="Pfam" id="PF18911">
    <property type="entry name" value="PKD_4"/>
    <property type="match status" value="1"/>
</dbReference>
<organism evidence="2">
    <name type="scientific">bioreactor metagenome</name>
    <dbReference type="NCBI Taxonomy" id="1076179"/>
    <lineage>
        <taxon>unclassified sequences</taxon>
        <taxon>metagenomes</taxon>
        <taxon>ecological metagenomes</taxon>
    </lineage>
</organism>
<dbReference type="InterPro" id="IPR022409">
    <property type="entry name" value="PKD/Chitinase_dom"/>
</dbReference>